<dbReference type="AlphaFoldDB" id="A0A9Q3UNS6"/>
<dbReference type="CDD" id="cd04861">
    <property type="entry name" value="LigD_Pol_like"/>
    <property type="match status" value="1"/>
</dbReference>
<dbReference type="EC" id="6.5.1.1" evidence="2"/>
<accession>A0A9Q3UNS6</accession>
<dbReference type="PANTHER" id="PTHR42705:SF2">
    <property type="entry name" value="BIFUNCTIONAL NON-HOMOLOGOUS END JOINING PROTEIN LIGD"/>
    <property type="match status" value="1"/>
</dbReference>
<organism evidence="2 3">
    <name type="scientific">Alloalcanivorax marinus</name>
    <dbReference type="NCBI Taxonomy" id="1177169"/>
    <lineage>
        <taxon>Bacteria</taxon>
        <taxon>Pseudomonadati</taxon>
        <taxon>Pseudomonadota</taxon>
        <taxon>Gammaproteobacteria</taxon>
        <taxon>Oceanospirillales</taxon>
        <taxon>Alcanivoracaceae</taxon>
        <taxon>Alloalcanivorax</taxon>
    </lineage>
</organism>
<dbReference type="InterPro" id="IPR052171">
    <property type="entry name" value="NHEJ_LigD"/>
</dbReference>
<dbReference type="Pfam" id="PF21686">
    <property type="entry name" value="LigD_Prim-Pol"/>
    <property type="match status" value="1"/>
</dbReference>
<feature type="domain" description="DNA ligase D polymerase" evidence="1">
    <location>
        <begin position="29"/>
        <end position="283"/>
    </location>
</feature>
<dbReference type="Proteomes" id="UP001108027">
    <property type="component" value="Unassembled WGS sequence"/>
</dbReference>
<gene>
    <name evidence="2" type="primary">ligD</name>
    <name evidence="2" type="ORF">LL252_14695</name>
</gene>
<evidence type="ECO:0000313" key="3">
    <source>
        <dbReference type="Proteomes" id="UP001108027"/>
    </source>
</evidence>
<comment type="caution">
    <text evidence="2">The sequence shown here is derived from an EMBL/GenBank/DDBJ whole genome shotgun (WGS) entry which is preliminary data.</text>
</comment>
<dbReference type="NCBIfam" id="TIGR02778">
    <property type="entry name" value="ligD_pol"/>
    <property type="match status" value="1"/>
</dbReference>
<evidence type="ECO:0000313" key="2">
    <source>
        <dbReference type="EMBL" id="MCC4309820.1"/>
    </source>
</evidence>
<name>A0A9Q3UNS6_9GAMM</name>
<dbReference type="EMBL" id="JAJGNA010000022">
    <property type="protein sequence ID" value="MCC4309820.1"/>
    <property type="molecule type" value="Genomic_DNA"/>
</dbReference>
<protein>
    <submittedName>
        <fullName evidence="2">Non-homologous end-joining DNA ligase</fullName>
        <ecNumber evidence="2">6.5.1.1</ecNumber>
    </submittedName>
</protein>
<dbReference type="RefSeq" id="WP_228234552.1">
    <property type="nucleotide sequence ID" value="NZ_ARXL01000077.1"/>
</dbReference>
<dbReference type="Gene3D" id="3.90.920.10">
    <property type="entry name" value="DNA primase, PRIM domain"/>
    <property type="match status" value="1"/>
</dbReference>
<keyword evidence="2" id="KW-0436">Ligase</keyword>
<dbReference type="InterPro" id="IPR014145">
    <property type="entry name" value="LigD_pol_dom"/>
</dbReference>
<evidence type="ECO:0000259" key="1">
    <source>
        <dbReference type="Pfam" id="PF21686"/>
    </source>
</evidence>
<reference evidence="2" key="1">
    <citation type="submission" date="2021-10" db="EMBL/GenBank/DDBJ databases">
        <title>The diversity and Nitrogen Metabolism of Culturable Nitrate-Utilizing Bacteria Within the Oxygen Minimum Zone of the Changjiang (Yangtze River)Estuary.</title>
        <authorList>
            <person name="Zhang D."/>
            <person name="Zheng J."/>
            <person name="Liu S."/>
            <person name="He W."/>
        </authorList>
    </citation>
    <scope>NUCLEOTIDE SEQUENCE</scope>
    <source>
        <strain evidence="2">FXH-223</strain>
    </source>
</reference>
<keyword evidence="3" id="KW-1185">Reference proteome</keyword>
<dbReference type="PANTHER" id="PTHR42705">
    <property type="entry name" value="BIFUNCTIONAL NON-HOMOLOGOUS END JOINING PROTEIN LIGD"/>
    <property type="match status" value="1"/>
</dbReference>
<dbReference type="GO" id="GO:0003910">
    <property type="term" value="F:DNA ligase (ATP) activity"/>
    <property type="evidence" value="ECO:0007669"/>
    <property type="project" value="UniProtKB-EC"/>
</dbReference>
<proteinExistence type="predicted"/>
<sequence>MTDTILNVDGERIALSHPDKVLFPDDGLTKADLADYYQRVAPLMLPHLRGRALTLHRFPDGIGESGFYQQNRSDHFPDWLPARRIDHGGDTGEVTHIFCERAADLVYLASQATLTLHAWLSQAARPNRPDQLVFDLDPPGDDFAPVRRAAHQIGDALREAGLTPFVKTTGSRGLHVVAPLKPDADFDRVRRACRRLADHLAARHPDALTTEQRKNKRQGRLYLDIMRNAFGQTAVAPYAVRAKPGAPVAMPLDWEEVNDRAIGPRRYTLENAFRRLGQKDDPWADLGRSAAGIDKLEAALEAWDQG</sequence>